<dbReference type="EMBL" id="JAESDN010000002">
    <property type="protein sequence ID" value="KAG7056155.1"/>
    <property type="molecule type" value="Genomic_DNA"/>
</dbReference>
<dbReference type="AlphaFoldDB" id="A0A9P7ULQ1"/>
<protein>
    <submittedName>
        <fullName evidence="2">Uncharacterized protein</fullName>
    </submittedName>
</protein>
<organism evidence="2 3">
    <name type="scientific">Colletotrichum scovillei</name>
    <dbReference type="NCBI Taxonomy" id="1209932"/>
    <lineage>
        <taxon>Eukaryota</taxon>
        <taxon>Fungi</taxon>
        <taxon>Dikarya</taxon>
        <taxon>Ascomycota</taxon>
        <taxon>Pezizomycotina</taxon>
        <taxon>Sordariomycetes</taxon>
        <taxon>Hypocreomycetidae</taxon>
        <taxon>Glomerellales</taxon>
        <taxon>Glomerellaceae</taxon>
        <taxon>Colletotrichum</taxon>
        <taxon>Colletotrichum acutatum species complex</taxon>
    </lineage>
</organism>
<proteinExistence type="predicted"/>
<gene>
    <name evidence="2" type="ORF">JMJ77_008605</name>
</gene>
<name>A0A9P7ULQ1_9PEZI</name>
<feature type="compositionally biased region" description="Polar residues" evidence="1">
    <location>
        <begin position="103"/>
        <end position="113"/>
    </location>
</feature>
<reference evidence="2" key="1">
    <citation type="submission" date="2021-05" db="EMBL/GenBank/DDBJ databases">
        <title>Comparative genomics of three Colletotrichum scovillei strains and genetic complementation revealed genes involved fungal growth and virulence on chili pepper.</title>
        <authorList>
            <person name="Hsieh D.-K."/>
            <person name="Chuang S.-C."/>
            <person name="Chen C.-Y."/>
            <person name="Chao Y.-T."/>
            <person name="Lu M.-Y.J."/>
            <person name="Lee M.-H."/>
            <person name="Shih M.-C."/>
        </authorList>
    </citation>
    <scope>NUCLEOTIDE SEQUENCE</scope>
    <source>
        <strain evidence="2">Coll-153</strain>
    </source>
</reference>
<keyword evidence="3" id="KW-1185">Reference proteome</keyword>
<comment type="caution">
    <text evidence="2">The sequence shown here is derived from an EMBL/GenBank/DDBJ whole genome shotgun (WGS) entry which is preliminary data.</text>
</comment>
<feature type="region of interest" description="Disordered" evidence="1">
    <location>
        <begin position="70"/>
        <end position="113"/>
    </location>
</feature>
<dbReference type="Proteomes" id="UP000699042">
    <property type="component" value="Unassembled WGS sequence"/>
</dbReference>
<evidence type="ECO:0000256" key="1">
    <source>
        <dbReference type="SAM" id="MobiDB-lite"/>
    </source>
</evidence>
<accession>A0A9P7ULQ1</accession>
<sequence>MFSVVRFPAHAPLIFKQRLDPTVLSVTAEVTITLFSSGRMNPLIAPGAECFTCTISNWADQLVVTGNIEKETSRAGQQMPGAGQESSEIQPPRQEAKAELSSAERQCQSITRY</sequence>
<evidence type="ECO:0000313" key="2">
    <source>
        <dbReference type="EMBL" id="KAG7056155.1"/>
    </source>
</evidence>
<evidence type="ECO:0000313" key="3">
    <source>
        <dbReference type="Proteomes" id="UP000699042"/>
    </source>
</evidence>